<evidence type="ECO:0000313" key="2">
    <source>
        <dbReference type="Proteomes" id="UP000282028"/>
    </source>
</evidence>
<dbReference type="AlphaFoldDB" id="A0A3M8CK41"/>
<sequence length="245" mass="28963">MEPLLLFLHIPKTSGTSINRMLSEEYEREEIAFMHEDASWSTRKLVELCNRTDSSLRVVSGHFPYGLHELIQRPTRYCTFVRHPIELVLSIYSFLLRNPSIPTYQQMSEMSFAQFVQSDQMNFLTSNLQTRYLSGNPLGFTHQTEMQYYVWNPGEYIPDLGRAMNHLASSFAFIGITEWSDQCVPILRKQLGWNRSDQIYRENASTNRLQECDLDTETLRMVFQKNQFDFQLHSYAKKWFQQHAY</sequence>
<dbReference type="Proteomes" id="UP000282028">
    <property type="component" value="Unassembled WGS sequence"/>
</dbReference>
<gene>
    <name evidence="1" type="ORF">EDM52_06480</name>
</gene>
<protein>
    <recommendedName>
        <fullName evidence="3">Sulfotransferase family protein</fullName>
    </recommendedName>
</protein>
<organism evidence="1 2">
    <name type="scientific">Brevibacillus invocatus</name>
    <dbReference type="NCBI Taxonomy" id="173959"/>
    <lineage>
        <taxon>Bacteria</taxon>
        <taxon>Bacillati</taxon>
        <taxon>Bacillota</taxon>
        <taxon>Bacilli</taxon>
        <taxon>Bacillales</taxon>
        <taxon>Paenibacillaceae</taxon>
        <taxon>Brevibacillus</taxon>
    </lineage>
</organism>
<dbReference type="EMBL" id="RHHR01000010">
    <property type="protein sequence ID" value="RNB75235.1"/>
    <property type="molecule type" value="Genomic_DNA"/>
</dbReference>
<keyword evidence="2" id="KW-1185">Reference proteome</keyword>
<evidence type="ECO:0008006" key="3">
    <source>
        <dbReference type="Google" id="ProtNLM"/>
    </source>
</evidence>
<accession>A0A3M8CK41</accession>
<dbReference type="GO" id="GO:0016020">
    <property type="term" value="C:membrane"/>
    <property type="evidence" value="ECO:0007669"/>
    <property type="project" value="InterPro"/>
</dbReference>
<comment type="caution">
    <text evidence="1">The sequence shown here is derived from an EMBL/GenBank/DDBJ whole genome shotgun (WGS) entry which is preliminary data.</text>
</comment>
<name>A0A3M8CK41_9BACL</name>
<dbReference type="Pfam" id="PF03567">
    <property type="entry name" value="Sulfotransfer_2"/>
    <property type="match status" value="1"/>
</dbReference>
<dbReference type="RefSeq" id="WP_122908220.1">
    <property type="nucleotide sequence ID" value="NZ_CBCSBE010000001.1"/>
</dbReference>
<dbReference type="PANTHER" id="PTHR32301:SF6">
    <property type="entry name" value="GOLVESIN-RELATED"/>
    <property type="match status" value="1"/>
</dbReference>
<reference evidence="1 2" key="1">
    <citation type="submission" date="2018-10" db="EMBL/GenBank/DDBJ databases">
        <title>Phylogenomics of Brevibacillus.</title>
        <authorList>
            <person name="Dunlap C."/>
        </authorList>
    </citation>
    <scope>NUCLEOTIDE SEQUENCE [LARGE SCALE GENOMIC DNA]</scope>
    <source>
        <strain evidence="1 2">JCM 12215</strain>
    </source>
</reference>
<proteinExistence type="predicted"/>
<dbReference type="GO" id="GO:0008146">
    <property type="term" value="F:sulfotransferase activity"/>
    <property type="evidence" value="ECO:0007669"/>
    <property type="project" value="InterPro"/>
</dbReference>
<evidence type="ECO:0000313" key="1">
    <source>
        <dbReference type="EMBL" id="RNB75235.1"/>
    </source>
</evidence>
<dbReference type="InterPro" id="IPR053259">
    <property type="entry name" value="Golvesin-related_Golgi"/>
</dbReference>
<dbReference type="InterPro" id="IPR005331">
    <property type="entry name" value="Sulfotransferase"/>
</dbReference>
<dbReference type="PANTHER" id="PTHR32301">
    <property type="entry name" value="COUNTIN RECEPTOR CNR3-RELATED"/>
    <property type="match status" value="1"/>
</dbReference>
<dbReference type="InterPro" id="IPR027417">
    <property type="entry name" value="P-loop_NTPase"/>
</dbReference>
<dbReference type="Gene3D" id="3.40.50.300">
    <property type="entry name" value="P-loop containing nucleotide triphosphate hydrolases"/>
    <property type="match status" value="1"/>
</dbReference>
<dbReference type="SUPFAM" id="SSF52540">
    <property type="entry name" value="P-loop containing nucleoside triphosphate hydrolases"/>
    <property type="match status" value="1"/>
</dbReference>